<reference evidence="4" key="1">
    <citation type="submission" date="2023-03" db="EMBL/GenBank/DDBJ databases">
        <title>Massive genome expansion in bonnet fungi (Mycena s.s.) driven by repeated elements and novel gene families across ecological guilds.</title>
        <authorList>
            <consortium name="Lawrence Berkeley National Laboratory"/>
            <person name="Harder C.B."/>
            <person name="Miyauchi S."/>
            <person name="Viragh M."/>
            <person name="Kuo A."/>
            <person name="Thoen E."/>
            <person name="Andreopoulos B."/>
            <person name="Lu D."/>
            <person name="Skrede I."/>
            <person name="Drula E."/>
            <person name="Henrissat B."/>
            <person name="Morin E."/>
            <person name="Kohler A."/>
            <person name="Barry K."/>
            <person name="LaButti K."/>
            <person name="Morin E."/>
            <person name="Salamov A."/>
            <person name="Lipzen A."/>
            <person name="Mereny Z."/>
            <person name="Hegedus B."/>
            <person name="Baldrian P."/>
            <person name="Stursova M."/>
            <person name="Weitz H."/>
            <person name="Taylor A."/>
            <person name="Grigoriev I.V."/>
            <person name="Nagy L.G."/>
            <person name="Martin F."/>
            <person name="Kauserud H."/>
        </authorList>
    </citation>
    <scope>NUCLEOTIDE SEQUENCE</scope>
    <source>
        <strain evidence="4">9284</strain>
    </source>
</reference>
<evidence type="ECO:0000256" key="1">
    <source>
        <dbReference type="SAM" id="MobiDB-lite"/>
    </source>
</evidence>
<proteinExistence type="predicted"/>
<evidence type="ECO:0000313" key="4">
    <source>
        <dbReference type="EMBL" id="KAJ7611694.1"/>
    </source>
</evidence>
<feature type="region of interest" description="Disordered" evidence="1">
    <location>
        <begin position="73"/>
        <end position="124"/>
    </location>
</feature>
<gene>
    <name evidence="4" type="ORF">FB45DRAFT_314551</name>
</gene>
<protein>
    <submittedName>
        <fullName evidence="4">Polysaccharide lyase family 14 protein</fullName>
    </submittedName>
</protein>
<accession>A0AAD7B5Y3</accession>
<comment type="caution">
    <text evidence="4">The sequence shown here is derived from an EMBL/GenBank/DDBJ whole genome shotgun (WGS) entry which is preliminary data.</text>
</comment>
<dbReference type="InterPro" id="IPR048958">
    <property type="entry name" value="Polysacc_lyase_14"/>
</dbReference>
<keyword evidence="2" id="KW-0732">Signal</keyword>
<organism evidence="4 5">
    <name type="scientific">Roridomyces roridus</name>
    <dbReference type="NCBI Taxonomy" id="1738132"/>
    <lineage>
        <taxon>Eukaryota</taxon>
        <taxon>Fungi</taxon>
        <taxon>Dikarya</taxon>
        <taxon>Basidiomycota</taxon>
        <taxon>Agaricomycotina</taxon>
        <taxon>Agaricomycetes</taxon>
        <taxon>Agaricomycetidae</taxon>
        <taxon>Agaricales</taxon>
        <taxon>Marasmiineae</taxon>
        <taxon>Mycenaceae</taxon>
        <taxon>Roridomyces</taxon>
    </lineage>
</organism>
<evidence type="ECO:0000256" key="2">
    <source>
        <dbReference type="SAM" id="SignalP"/>
    </source>
</evidence>
<keyword evidence="4" id="KW-0456">Lyase</keyword>
<sequence>MHASRLYILLVALLTTTVVADSLHDNSAWSRRHRNRAIARAQPNARATTPEVVAPPTKLLVASATASSSKAAVSTKASVSSDASTSTEAASSSSKQAAASSTKSSTAAKSSSTESSTSSNTGGGALSLNALFPAGTPGDSWSTSPKSSSALSLSDATFQLTNLLSALTHTYMSAPDGKKAMQAIYPEGSYTFGHDPQGGFSFYAHGPSSLDMTKAKTLTLGYSVYFPEGFDFNIGGKLPGLYGGDSDEVALSCSGGRRSVNCYSARFMFRENGEGELYTYLPDPDVSGFAANKAVCGIAGSTCNPTYGASVARGSWTFATGGWTTISQRVQLNDAGQANGEIQVWANGKEVINVSGLKLRDSAAGRHRGIQMQTFFGGSTPNYASPKTQEAYFSDFSVAIIDEL</sequence>
<dbReference type="AlphaFoldDB" id="A0AAD7B5Y3"/>
<feature type="domain" description="Polysaccharide lyase 14" evidence="3">
    <location>
        <begin position="176"/>
        <end position="396"/>
    </location>
</feature>
<dbReference type="PANTHER" id="PTHR40124:SF1">
    <property type="entry name" value="DISAGGREGATASE RELATED REPEAT PROTEIN"/>
    <property type="match status" value="1"/>
</dbReference>
<name>A0AAD7B5Y3_9AGAR</name>
<feature type="compositionally biased region" description="Low complexity" evidence="1">
    <location>
        <begin position="73"/>
        <end position="119"/>
    </location>
</feature>
<dbReference type="EMBL" id="JARKIF010000032">
    <property type="protein sequence ID" value="KAJ7611694.1"/>
    <property type="molecule type" value="Genomic_DNA"/>
</dbReference>
<dbReference type="Proteomes" id="UP001221142">
    <property type="component" value="Unassembled WGS sequence"/>
</dbReference>
<dbReference type="Gene3D" id="2.60.120.200">
    <property type="match status" value="1"/>
</dbReference>
<evidence type="ECO:0000313" key="5">
    <source>
        <dbReference type="Proteomes" id="UP001221142"/>
    </source>
</evidence>
<feature type="chain" id="PRO_5042228424" evidence="2">
    <location>
        <begin position="21"/>
        <end position="404"/>
    </location>
</feature>
<evidence type="ECO:0000259" key="3">
    <source>
        <dbReference type="Pfam" id="PF21294"/>
    </source>
</evidence>
<dbReference type="Pfam" id="PF21294">
    <property type="entry name" value="Polysacc_lyase_14"/>
    <property type="match status" value="1"/>
</dbReference>
<dbReference type="PANTHER" id="PTHR40124">
    <property type="match status" value="1"/>
</dbReference>
<keyword evidence="5" id="KW-1185">Reference proteome</keyword>
<dbReference type="GO" id="GO:0016829">
    <property type="term" value="F:lyase activity"/>
    <property type="evidence" value="ECO:0007669"/>
    <property type="project" value="UniProtKB-KW"/>
</dbReference>
<feature type="signal peptide" evidence="2">
    <location>
        <begin position="1"/>
        <end position="20"/>
    </location>
</feature>